<proteinExistence type="predicted"/>
<evidence type="ECO:0000313" key="1">
    <source>
        <dbReference type="EMBL" id="KAI0084332.1"/>
    </source>
</evidence>
<sequence length="251" mass="27924">MVNKCLTFTRSRPTCTHIFLTASLMTSVFPLFNSRITSSLSSDHICAQLWHDSALSALVCDVFPRTALLILLYSSTTLGASLLFTLTSRSPFVLPGSFHLSTLLALFCSRSGFSFLSRPPRTSPPHHHQHSMTRAVRKLDRQVQQQIPLALALFCAVLIIWPTQVLRDVCYRISLSWLLSYLQGSLAGLQCRDKDPFYELYARLGRSILISITRSLSFIAAILVIVVVIIYLGVFLHTILAADLARQAAAV</sequence>
<name>A0ACB8TQQ7_9APHY</name>
<accession>A0ACB8TQQ7</accession>
<dbReference type="EMBL" id="MU274944">
    <property type="protein sequence ID" value="KAI0084332.1"/>
    <property type="molecule type" value="Genomic_DNA"/>
</dbReference>
<protein>
    <submittedName>
        <fullName evidence="1">Uncharacterized protein</fullName>
    </submittedName>
</protein>
<organism evidence="1 2">
    <name type="scientific">Irpex rosettiformis</name>
    <dbReference type="NCBI Taxonomy" id="378272"/>
    <lineage>
        <taxon>Eukaryota</taxon>
        <taxon>Fungi</taxon>
        <taxon>Dikarya</taxon>
        <taxon>Basidiomycota</taxon>
        <taxon>Agaricomycotina</taxon>
        <taxon>Agaricomycetes</taxon>
        <taxon>Polyporales</taxon>
        <taxon>Irpicaceae</taxon>
        <taxon>Irpex</taxon>
    </lineage>
</organism>
<dbReference type="Proteomes" id="UP001055072">
    <property type="component" value="Unassembled WGS sequence"/>
</dbReference>
<comment type="caution">
    <text evidence="1">The sequence shown here is derived from an EMBL/GenBank/DDBJ whole genome shotgun (WGS) entry which is preliminary data.</text>
</comment>
<gene>
    <name evidence="1" type="ORF">BDY19DRAFT_972413</name>
</gene>
<keyword evidence="2" id="KW-1185">Reference proteome</keyword>
<reference evidence="1" key="1">
    <citation type="journal article" date="2021" name="Environ. Microbiol.">
        <title>Gene family expansions and transcriptome signatures uncover fungal adaptations to wood decay.</title>
        <authorList>
            <person name="Hage H."/>
            <person name="Miyauchi S."/>
            <person name="Viragh M."/>
            <person name="Drula E."/>
            <person name="Min B."/>
            <person name="Chaduli D."/>
            <person name="Navarro D."/>
            <person name="Favel A."/>
            <person name="Norest M."/>
            <person name="Lesage-Meessen L."/>
            <person name="Balint B."/>
            <person name="Merenyi Z."/>
            <person name="de Eugenio L."/>
            <person name="Morin E."/>
            <person name="Martinez A.T."/>
            <person name="Baldrian P."/>
            <person name="Stursova M."/>
            <person name="Martinez M.J."/>
            <person name="Novotny C."/>
            <person name="Magnuson J.K."/>
            <person name="Spatafora J.W."/>
            <person name="Maurice S."/>
            <person name="Pangilinan J."/>
            <person name="Andreopoulos W."/>
            <person name="LaButti K."/>
            <person name="Hundley H."/>
            <person name="Na H."/>
            <person name="Kuo A."/>
            <person name="Barry K."/>
            <person name="Lipzen A."/>
            <person name="Henrissat B."/>
            <person name="Riley R."/>
            <person name="Ahrendt S."/>
            <person name="Nagy L.G."/>
            <person name="Grigoriev I.V."/>
            <person name="Martin F."/>
            <person name="Rosso M.N."/>
        </authorList>
    </citation>
    <scope>NUCLEOTIDE SEQUENCE</scope>
    <source>
        <strain evidence="1">CBS 384.51</strain>
    </source>
</reference>
<evidence type="ECO:0000313" key="2">
    <source>
        <dbReference type="Proteomes" id="UP001055072"/>
    </source>
</evidence>